<dbReference type="GO" id="GO:0000271">
    <property type="term" value="P:polysaccharide biosynthetic process"/>
    <property type="evidence" value="ECO:0007669"/>
    <property type="project" value="TreeGrafter"/>
</dbReference>
<comment type="function">
    <text evidence="2">Catalyzes the epimerization of the C3' and C5'positions of dTDP-6-deoxy-D-xylo-4-hexulose, forming dTDP-6-deoxy-L-lyxo-4-hexulose.</text>
</comment>
<evidence type="ECO:0000256" key="3">
    <source>
        <dbReference type="ARBA" id="ARBA00012098"/>
    </source>
</evidence>
<comment type="catalytic activity">
    <reaction evidence="1">
        <text>dTDP-4-dehydro-6-deoxy-alpha-D-glucose = dTDP-4-dehydro-beta-L-rhamnose</text>
        <dbReference type="Rhea" id="RHEA:16969"/>
        <dbReference type="ChEBI" id="CHEBI:57649"/>
        <dbReference type="ChEBI" id="CHEBI:62830"/>
        <dbReference type="EC" id="5.1.3.13"/>
    </reaction>
</comment>
<dbReference type="OrthoDB" id="9800680at2"/>
<dbReference type="InterPro" id="IPR014710">
    <property type="entry name" value="RmlC-like_jellyroll"/>
</dbReference>
<dbReference type="GO" id="GO:0008830">
    <property type="term" value="F:dTDP-4-dehydrorhamnose 3,5-epimerase activity"/>
    <property type="evidence" value="ECO:0007669"/>
    <property type="project" value="UniProtKB-EC"/>
</dbReference>
<dbReference type="PANTHER" id="PTHR21047">
    <property type="entry name" value="DTDP-6-DEOXY-D-GLUCOSE-3,5 EPIMERASE"/>
    <property type="match status" value="1"/>
</dbReference>
<sequence length="425" mass="48979">MKNSLATIHELRIESNWRIDNGKDSFVVPFPSTYPFTLVFHGQSKFEYGHYGIHLGQEDRLTFLGDPNQEIKAYFIDCRKDSPTKGKRLIYILNPSSEYCLCIPPGVAHAFDGLENIYTLNTYKLYLPSPDKWLNGETNWNIENDVINLPMDVSDDQLNFFEPNNCEASEVFYELIRAHQKENLPKIDSEYPFTEDLEFNDGSSARLMFRKTELKKNHFPDWEPIEGIQGLGWEKHLIYWSGDESGFIPFLDSSTFYVVDHGVESYTHDAFGIHLSQQDRLTFVGDPDQTVTLHLVDCRQDSPTKHQEIKIEFKPSPLRFLVIPTGVAHRFENLHKVFTINRPFIYSDDIEEYEPGNDVIDWDIANKSYPSYQVSSQPATEAFYKLQARSQQSLMSQPATHSTPIVIATVDNEGNDIKVAIRKNE</sequence>
<dbReference type="SUPFAM" id="SSF51182">
    <property type="entry name" value="RmlC-like cupins"/>
    <property type="match status" value="2"/>
</dbReference>
<dbReference type="RefSeq" id="WP_074611934.1">
    <property type="nucleotide sequence ID" value="NZ_FNGY01000011.1"/>
</dbReference>
<name>A0A1H0GKY7_9SPHI</name>
<protein>
    <recommendedName>
        <fullName evidence="4">dTDP-4-dehydrorhamnose 3,5-epimerase</fullName>
        <ecNumber evidence="3">5.1.3.13</ecNumber>
    </recommendedName>
    <alternativeName>
        <fullName evidence="6">Thymidine diphospho-4-keto-rhamnose 3,5-epimerase</fullName>
    </alternativeName>
    <alternativeName>
        <fullName evidence="5">dTDP-4-keto-6-deoxyglucose 3,5-epimerase</fullName>
    </alternativeName>
    <alternativeName>
        <fullName evidence="7">dTDP-6-deoxy-D-xylo-4-hexulose 3,5-epimerase</fullName>
    </alternativeName>
</protein>
<accession>A0A1H0GKY7</accession>
<dbReference type="Gene3D" id="2.60.120.10">
    <property type="entry name" value="Jelly Rolls"/>
    <property type="match status" value="2"/>
</dbReference>
<evidence type="ECO:0000256" key="2">
    <source>
        <dbReference type="ARBA" id="ARBA00001997"/>
    </source>
</evidence>
<dbReference type="InterPro" id="IPR000888">
    <property type="entry name" value="RmlC-like"/>
</dbReference>
<keyword evidence="9" id="KW-1185">Reference proteome</keyword>
<evidence type="ECO:0000256" key="6">
    <source>
        <dbReference type="ARBA" id="ARBA00031424"/>
    </source>
</evidence>
<proteinExistence type="predicted"/>
<dbReference type="EC" id="5.1.3.13" evidence="3"/>
<dbReference type="PANTHER" id="PTHR21047:SF2">
    <property type="entry name" value="THYMIDINE DIPHOSPHO-4-KETO-RHAMNOSE 3,5-EPIMERASE"/>
    <property type="match status" value="1"/>
</dbReference>
<evidence type="ECO:0000256" key="4">
    <source>
        <dbReference type="ARBA" id="ARBA00019595"/>
    </source>
</evidence>
<organism evidence="8 9">
    <name type="scientific">Pedobacter steynii</name>
    <dbReference type="NCBI Taxonomy" id="430522"/>
    <lineage>
        <taxon>Bacteria</taxon>
        <taxon>Pseudomonadati</taxon>
        <taxon>Bacteroidota</taxon>
        <taxon>Sphingobacteriia</taxon>
        <taxon>Sphingobacteriales</taxon>
        <taxon>Sphingobacteriaceae</taxon>
        <taxon>Pedobacter</taxon>
    </lineage>
</organism>
<evidence type="ECO:0000313" key="8">
    <source>
        <dbReference type="EMBL" id="SDO07419.1"/>
    </source>
</evidence>
<dbReference type="Proteomes" id="UP000183200">
    <property type="component" value="Unassembled WGS sequence"/>
</dbReference>
<dbReference type="AlphaFoldDB" id="A0A1H0GKY7"/>
<evidence type="ECO:0000313" key="9">
    <source>
        <dbReference type="Proteomes" id="UP000183200"/>
    </source>
</evidence>
<dbReference type="InterPro" id="IPR011051">
    <property type="entry name" value="RmlC_Cupin_sf"/>
</dbReference>
<evidence type="ECO:0000256" key="5">
    <source>
        <dbReference type="ARBA" id="ARBA00029758"/>
    </source>
</evidence>
<reference evidence="9" key="1">
    <citation type="submission" date="2016-10" db="EMBL/GenBank/DDBJ databases">
        <authorList>
            <person name="Varghese N."/>
            <person name="Submissions S."/>
        </authorList>
    </citation>
    <scope>NUCLEOTIDE SEQUENCE [LARGE SCALE GENOMIC DNA]</scope>
    <source>
        <strain evidence="9">DSM 19110</strain>
    </source>
</reference>
<evidence type="ECO:0000256" key="1">
    <source>
        <dbReference type="ARBA" id="ARBA00001298"/>
    </source>
</evidence>
<dbReference type="GO" id="GO:0005829">
    <property type="term" value="C:cytosol"/>
    <property type="evidence" value="ECO:0007669"/>
    <property type="project" value="TreeGrafter"/>
</dbReference>
<evidence type="ECO:0000256" key="7">
    <source>
        <dbReference type="ARBA" id="ARBA00033311"/>
    </source>
</evidence>
<gene>
    <name evidence="8" type="ORF">SAMN05421820_111173</name>
</gene>
<dbReference type="EMBL" id="FNGY01000011">
    <property type="protein sequence ID" value="SDO07419.1"/>
    <property type="molecule type" value="Genomic_DNA"/>
</dbReference>